<sequence>MIILKVKISLSYVFLSLYIIGNYILKVKGQISDCAIFKEVVNELGSSKRLFESDDCCNLIGAVTCENNHITKIKMNDLKCNGIPEINIEKVVSKLSKLQYLASLEMSHGSSCPFPLNIQELKNLKSLTLTGNNYRKDIPENVSLLAELERLDLSSNNLRGTIPDSFRNLKKNKTFKFK</sequence>
<proteinExistence type="predicted"/>
<accession>A0A1Y1VCB4</accession>
<dbReference type="PANTHER" id="PTHR48059">
    <property type="entry name" value="POLYGALACTURONASE INHIBITOR 1"/>
    <property type="match status" value="1"/>
</dbReference>
<dbReference type="SUPFAM" id="SSF52058">
    <property type="entry name" value="L domain-like"/>
    <property type="match status" value="1"/>
</dbReference>
<dbReference type="InterPro" id="IPR032675">
    <property type="entry name" value="LRR_dom_sf"/>
</dbReference>
<comment type="caution">
    <text evidence="2">The sequence shown here is derived from an EMBL/GenBank/DDBJ whole genome shotgun (WGS) entry which is preliminary data.</text>
</comment>
<dbReference type="InterPro" id="IPR001611">
    <property type="entry name" value="Leu-rich_rpt"/>
</dbReference>
<dbReference type="STRING" id="1754191.A0A1Y1VCB4"/>
<dbReference type="Gene3D" id="3.80.10.10">
    <property type="entry name" value="Ribonuclease Inhibitor"/>
    <property type="match status" value="1"/>
</dbReference>
<protein>
    <recommendedName>
        <fullName evidence="4">L domain-like protein</fullName>
    </recommendedName>
</protein>
<dbReference type="Pfam" id="PF00560">
    <property type="entry name" value="LRR_1"/>
    <property type="match status" value="1"/>
</dbReference>
<reference evidence="2 3" key="1">
    <citation type="submission" date="2016-08" db="EMBL/GenBank/DDBJ databases">
        <title>Genomes of anaerobic fungi encode conserved fungal cellulosomes for biomass hydrolysis.</title>
        <authorList>
            <consortium name="DOE Joint Genome Institute"/>
            <person name="Haitjema C.H."/>
            <person name="Gilmore S.P."/>
            <person name="Henske J.K."/>
            <person name="Solomon K.V."/>
            <person name="De Groot R."/>
            <person name="Kuo A."/>
            <person name="Mondo S.J."/>
            <person name="Salamov A.A."/>
            <person name="Labutti K."/>
            <person name="Zhao Z."/>
            <person name="Chiniquy J."/>
            <person name="Barry K."/>
            <person name="Brewer H.M."/>
            <person name="Purvine S.O."/>
            <person name="Wright A.T."/>
            <person name="Boxma B."/>
            <person name="Van Alen T."/>
            <person name="Hackstein J.H."/>
            <person name="Baker S.E."/>
            <person name="Grigoriev I.V."/>
            <person name="O'Malley M.A."/>
        </authorList>
    </citation>
    <scope>NUCLEOTIDE SEQUENCE [LARGE SCALE GENOMIC DNA]</scope>
    <source>
        <strain evidence="3">finn</strain>
    </source>
</reference>
<organism evidence="2 3">
    <name type="scientific">Piromyces finnis</name>
    <dbReference type="NCBI Taxonomy" id="1754191"/>
    <lineage>
        <taxon>Eukaryota</taxon>
        <taxon>Fungi</taxon>
        <taxon>Fungi incertae sedis</taxon>
        <taxon>Chytridiomycota</taxon>
        <taxon>Chytridiomycota incertae sedis</taxon>
        <taxon>Neocallimastigomycetes</taxon>
        <taxon>Neocallimastigales</taxon>
        <taxon>Neocallimastigaceae</taxon>
        <taxon>Piromyces</taxon>
    </lineage>
</organism>
<gene>
    <name evidence="2" type="ORF">BCR36DRAFT_444432</name>
</gene>
<dbReference type="AlphaFoldDB" id="A0A1Y1VCB4"/>
<reference evidence="2 3" key="2">
    <citation type="submission" date="2016-08" db="EMBL/GenBank/DDBJ databases">
        <title>Pervasive Adenine N6-methylation of Active Genes in Fungi.</title>
        <authorList>
            <consortium name="DOE Joint Genome Institute"/>
            <person name="Mondo S.J."/>
            <person name="Dannebaum R.O."/>
            <person name="Kuo R.C."/>
            <person name="Labutti K."/>
            <person name="Haridas S."/>
            <person name="Kuo A."/>
            <person name="Salamov A."/>
            <person name="Ahrendt S.R."/>
            <person name="Lipzen A."/>
            <person name="Sullivan W."/>
            <person name="Andreopoulos W.B."/>
            <person name="Clum A."/>
            <person name="Lindquist E."/>
            <person name="Daum C."/>
            <person name="Ramamoorthy G.K."/>
            <person name="Gryganskyi A."/>
            <person name="Culley D."/>
            <person name="Magnuson J.K."/>
            <person name="James T.Y."/>
            <person name="O'Malley M.A."/>
            <person name="Stajich J.E."/>
            <person name="Spatafora J.W."/>
            <person name="Visel A."/>
            <person name="Grigoriev I.V."/>
        </authorList>
    </citation>
    <scope>NUCLEOTIDE SEQUENCE [LARGE SCALE GENOMIC DNA]</scope>
    <source>
        <strain evidence="3">finn</strain>
    </source>
</reference>
<keyword evidence="3" id="KW-1185">Reference proteome</keyword>
<evidence type="ECO:0000256" key="1">
    <source>
        <dbReference type="ARBA" id="ARBA00004196"/>
    </source>
</evidence>
<dbReference type="OrthoDB" id="676979at2759"/>
<evidence type="ECO:0008006" key="4">
    <source>
        <dbReference type="Google" id="ProtNLM"/>
    </source>
</evidence>
<name>A0A1Y1VCB4_9FUNG</name>
<dbReference type="PANTHER" id="PTHR48059:SF30">
    <property type="entry name" value="OS06G0587000 PROTEIN"/>
    <property type="match status" value="1"/>
</dbReference>
<dbReference type="InterPro" id="IPR051848">
    <property type="entry name" value="PGIP"/>
</dbReference>
<dbReference type="Proteomes" id="UP000193719">
    <property type="component" value="Unassembled WGS sequence"/>
</dbReference>
<evidence type="ECO:0000313" key="3">
    <source>
        <dbReference type="Proteomes" id="UP000193719"/>
    </source>
</evidence>
<comment type="subcellular location">
    <subcellularLocation>
        <location evidence="1">Cell envelope</location>
    </subcellularLocation>
</comment>
<evidence type="ECO:0000313" key="2">
    <source>
        <dbReference type="EMBL" id="ORX52526.1"/>
    </source>
</evidence>
<dbReference type="EMBL" id="MCFH01000015">
    <property type="protein sequence ID" value="ORX52526.1"/>
    <property type="molecule type" value="Genomic_DNA"/>
</dbReference>